<feature type="transmembrane region" description="Helical" evidence="8">
    <location>
        <begin position="81"/>
        <end position="99"/>
    </location>
</feature>
<comment type="subcellular location">
    <subcellularLocation>
        <location evidence="1">Cell membrane</location>
        <topology evidence="1">Multi-pass membrane protein</topology>
    </subcellularLocation>
</comment>
<evidence type="ECO:0000256" key="8">
    <source>
        <dbReference type="SAM" id="Phobius"/>
    </source>
</evidence>
<dbReference type="NCBIfam" id="TIGR01625">
    <property type="entry name" value="YidE_YbjL_dupl"/>
    <property type="match status" value="1"/>
</dbReference>
<keyword evidence="5 8" id="KW-0812">Transmembrane</keyword>
<dbReference type="PANTHER" id="PTHR30445:SF3">
    <property type="entry name" value="TRANSPORT PROTEIN YIDE-RELATED"/>
    <property type="match status" value="1"/>
</dbReference>
<evidence type="ECO:0000256" key="6">
    <source>
        <dbReference type="ARBA" id="ARBA00022989"/>
    </source>
</evidence>
<dbReference type="InterPro" id="IPR006512">
    <property type="entry name" value="YidE_YbjL"/>
</dbReference>
<proteinExistence type="inferred from homology"/>
<feature type="transmembrane region" description="Helical" evidence="8">
    <location>
        <begin position="296"/>
        <end position="316"/>
    </location>
</feature>
<sequence length="472" mass="50917">MHFDAVGFIFNSLVLLFFTMTLGNLFGDIKFRKFNFGITGTLFIGLFVGYFLTKYAVTIPEESKYFSKAQNVLKGNVIDNSIMNLSLLIFIVGTGLLAAKDMKYAITKFGKQFVIIAIFIPFVGAVASYGFSQIFSKMSPYQITGTYTGALTSSAGLAAATESSEAESRYLANEFQDLSEGTKTKILAIINNAKERDAKLKNEAIPEKMTIENTTTLSAEDTEVYVTEAKAGVGVGHSIGYPFGVLFLILGINFIPKIFRFDVEKEKEKYFTQKKIDLSKDKDAGKNTIPEVKMDFVGFSVAAFLGYFLGGIKISMGPLGTFSLGSIGGAIIVALILGFIGKIGPITFRMDSVVLGKMRTYFLSIFLAGTGLNYGFRVVEAVTGDGIMIAVVSALVAILSVLFGFLLGHYVFHINWTLLSGAITGGMTSAPGLGAAIDALDCDEPAVSYGATQPLATLCMVIFSIIIHKLPI</sequence>
<organism evidence="10 11">
    <name type="scientific">Fusobacterium vincentii 4_1_13</name>
    <dbReference type="NCBI Taxonomy" id="469606"/>
    <lineage>
        <taxon>Bacteria</taxon>
        <taxon>Fusobacteriati</taxon>
        <taxon>Fusobacteriota</taxon>
        <taxon>Fusobacteriia</taxon>
        <taxon>Fusobacteriales</taxon>
        <taxon>Fusobacteriaceae</taxon>
        <taxon>Fusobacterium</taxon>
    </lineage>
</organism>
<protein>
    <submittedName>
        <fullName evidence="10">AspT/YidE/YbjL antiporter duplication domain-containing protein</fullName>
    </submittedName>
</protein>
<feature type="transmembrane region" description="Helical" evidence="8">
    <location>
        <begin position="34"/>
        <end position="52"/>
    </location>
</feature>
<feature type="transmembrane region" description="Helical" evidence="8">
    <location>
        <begin position="360"/>
        <end position="376"/>
    </location>
</feature>
<dbReference type="AlphaFoldDB" id="A0A0M1VUY5"/>
<feature type="transmembrane region" description="Helical" evidence="8">
    <location>
        <begin position="418"/>
        <end position="440"/>
    </location>
</feature>
<dbReference type="RefSeq" id="WP_008803082.1">
    <property type="nucleotide sequence ID" value="NZ_KQ235737.1"/>
</dbReference>
<gene>
    <name evidence="10" type="ORF">FSCG_01117</name>
</gene>
<evidence type="ECO:0000256" key="7">
    <source>
        <dbReference type="ARBA" id="ARBA00023136"/>
    </source>
</evidence>
<dbReference type="Proteomes" id="UP000004925">
    <property type="component" value="Unassembled WGS sequence"/>
</dbReference>
<feature type="transmembrane region" description="Helical" evidence="8">
    <location>
        <begin position="239"/>
        <end position="259"/>
    </location>
</feature>
<dbReference type="InterPro" id="IPR050144">
    <property type="entry name" value="AAE_transporter"/>
</dbReference>
<dbReference type="eggNOG" id="COG2985">
    <property type="taxonomic scope" value="Bacteria"/>
</dbReference>
<feature type="transmembrane region" description="Helical" evidence="8">
    <location>
        <begin position="446"/>
        <end position="467"/>
    </location>
</feature>
<feature type="transmembrane region" description="Helical" evidence="8">
    <location>
        <begin position="388"/>
        <end position="411"/>
    </location>
</feature>
<feature type="transmembrane region" description="Helical" evidence="8">
    <location>
        <begin position="6"/>
        <end position="27"/>
    </location>
</feature>
<name>A0A0M1VUY5_FUSVC</name>
<evidence type="ECO:0000256" key="4">
    <source>
        <dbReference type="ARBA" id="ARBA00022475"/>
    </source>
</evidence>
<evidence type="ECO:0000313" key="10">
    <source>
        <dbReference type="EMBL" id="EEO40404.1"/>
    </source>
</evidence>
<feature type="transmembrane region" description="Helical" evidence="8">
    <location>
        <begin position="322"/>
        <end position="340"/>
    </location>
</feature>
<keyword evidence="6 8" id="KW-1133">Transmembrane helix</keyword>
<evidence type="ECO:0000259" key="9">
    <source>
        <dbReference type="Pfam" id="PF06826"/>
    </source>
</evidence>
<keyword evidence="4" id="KW-1003">Cell membrane</keyword>
<comment type="caution">
    <text evidence="10">The sequence shown here is derived from an EMBL/GenBank/DDBJ whole genome shotgun (WGS) entry which is preliminary data.</text>
</comment>
<evidence type="ECO:0000256" key="2">
    <source>
        <dbReference type="ARBA" id="ARBA00009854"/>
    </source>
</evidence>
<keyword evidence="3" id="KW-0813">Transport</keyword>
<dbReference type="PANTHER" id="PTHR30445">
    <property type="entry name" value="K(+)_H(+) ANTIPORTER SUBUNIT KHTT"/>
    <property type="match status" value="1"/>
</dbReference>
<dbReference type="Pfam" id="PF06826">
    <property type="entry name" value="Asp-Al_Ex"/>
    <property type="match status" value="2"/>
</dbReference>
<evidence type="ECO:0000256" key="1">
    <source>
        <dbReference type="ARBA" id="ARBA00004651"/>
    </source>
</evidence>
<evidence type="ECO:0000256" key="3">
    <source>
        <dbReference type="ARBA" id="ARBA00022448"/>
    </source>
</evidence>
<evidence type="ECO:0000256" key="5">
    <source>
        <dbReference type="ARBA" id="ARBA00022692"/>
    </source>
</evidence>
<dbReference type="GO" id="GO:0005886">
    <property type="term" value="C:plasma membrane"/>
    <property type="evidence" value="ECO:0007669"/>
    <property type="project" value="UniProtKB-SubCell"/>
</dbReference>
<dbReference type="HOGENOM" id="CLU_035023_4_0_0"/>
<keyword evidence="7 8" id="KW-0472">Membrane</keyword>
<feature type="domain" description="YidE/YbjL duplication" evidence="9">
    <location>
        <begin position="16"/>
        <end position="165"/>
    </location>
</feature>
<evidence type="ECO:0000313" key="11">
    <source>
        <dbReference type="Proteomes" id="UP000004925"/>
    </source>
</evidence>
<comment type="similarity">
    <text evidence="2">Belongs to the AAE transporter (TC 2.A.81) family.</text>
</comment>
<accession>A0A0M1VUY5</accession>
<feature type="domain" description="YidE/YbjL duplication" evidence="9">
    <location>
        <begin position="299"/>
        <end position="468"/>
    </location>
</feature>
<reference evidence="10 11" key="1">
    <citation type="submission" date="2011-10" db="EMBL/GenBank/DDBJ databases">
        <title>The Genome Sequence of Fusobacterium sp. 4_1_13.</title>
        <authorList>
            <consortium name="The Broad Institute Genome Sequencing Platform"/>
            <person name="Earl A."/>
            <person name="Ward D."/>
            <person name="Feldgarden M."/>
            <person name="Gevers D."/>
            <person name="Strauss J."/>
            <person name="Ambrose C."/>
            <person name="Allen-Vercoe E."/>
            <person name="Young S.K."/>
            <person name="Zeng Q."/>
            <person name="Gargeya S."/>
            <person name="Fitzgerald M."/>
            <person name="Haas B."/>
            <person name="Abouelleil A."/>
            <person name="Alvarado L."/>
            <person name="Arachchi H.M."/>
            <person name="Berlin A."/>
            <person name="Brown A."/>
            <person name="Chapman S.B."/>
            <person name="Chen Z."/>
            <person name="Dunbar C."/>
            <person name="Freedman E."/>
            <person name="Gearin G."/>
            <person name="Goldberg J."/>
            <person name="Griggs A."/>
            <person name="Gujja S."/>
            <person name="Heiman D."/>
            <person name="Howarth C."/>
            <person name="Larson L."/>
            <person name="Lui A."/>
            <person name="MacDonald P.J."/>
            <person name="Montmayeur A."/>
            <person name="Murphy C."/>
            <person name="Neiman D."/>
            <person name="Pearson M."/>
            <person name="Priest M."/>
            <person name="Roberts A."/>
            <person name="Saif S."/>
            <person name="Shea T."/>
            <person name="Shenoy N."/>
            <person name="Sisk P."/>
            <person name="Stolte C."/>
            <person name="Sykes S."/>
            <person name="Wortman J."/>
            <person name="Nusbaum C."/>
            <person name="Birren B."/>
        </authorList>
    </citation>
    <scope>NUCLEOTIDE SEQUENCE [LARGE SCALE GENOMIC DNA]</scope>
    <source>
        <strain evidence="10 11">4_1_13</strain>
    </source>
</reference>
<dbReference type="EMBL" id="ACDE02000019">
    <property type="protein sequence ID" value="EEO40404.1"/>
    <property type="molecule type" value="Genomic_DNA"/>
</dbReference>
<feature type="transmembrane region" description="Helical" evidence="8">
    <location>
        <begin position="111"/>
        <end position="131"/>
    </location>
</feature>